<feature type="transmembrane region" description="Helical" evidence="1">
    <location>
        <begin position="183"/>
        <end position="207"/>
    </location>
</feature>
<feature type="transmembrane region" description="Helical" evidence="1">
    <location>
        <begin position="98"/>
        <end position="120"/>
    </location>
</feature>
<dbReference type="AlphaFoldDB" id="A0A3S8ZWD7"/>
<sequence length="553" mass="62472">MTRKADFILGCLLGLFVAIYFYGMKIIDPYNIQWLLKGGDSYQHFIGWAFFKNDIWRWPLGFNPNFGSEIGGSIVFTDSIPLLAILFKLILKDFSEPFQFFGIAVMINYMLTGGVLVLLLKKFINNLPVCLMVSLLLVSSTVMSTRGIGAHGHESLTAHWTFLYAMHLLLAQEGKAFPSVKWAGLLVVTSLIHFYLLVICIPFYAAAHIYRFYLINDKSEIKKEITKKIYGIILTIIILLGVMYIAGYFVMPVGNASTRGYGSYPASLLTFINPASAAWFLNTGVISSLSRIFQGFPSAITGQYEGQAYLGLGLIMLIGVSSFSLLKRKVSLVWAVPVAIVCFLLSLVAVSHHISLYDQQFIISMNPILSRIFGVVRSSGRLIWPMFYLMVIIAAVILARNFSVVNQYILLLLVILLQFFDLSLWHDSLRKRNNDYSSVYIDNLINNKDFSRMIAGSKKIVLLPADYLDDFQIYAWEAVRAGISINSGYYARLPSSDYFKKINEAHLNEVRTCNLIPHVLYIIREVDVEVCQARDIIYAKSHNALWMIKGENN</sequence>
<accession>A0A3S8ZWD7</accession>
<dbReference type="Pfam" id="PF19830">
    <property type="entry name" value="DUF6311"/>
    <property type="match status" value="1"/>
</dbReference>
<keyword evidence="1" id="KW-1133">Transmembrane helix</keyword>
<reference evidence="4 5" key="1">
    <citation type="submission" date="2018-12" db="EMBL/GenBank/DDBJ databases">
        <title>Complete genome sequence of Iodobacter sp. H11R3.</title>
        <authorList>
            <person name="Bae J.-W."/>
        </authorList>
    </citation>
    <scope>NUCLEOTIDE SEQUENCE [LARGE SCALE GENOMIC DNA]</scope>
    <source>
        <strain evidence="4 5">H11R3</strain>
    </source>
</reference>
<feature type="transmembrane region" description="Helical" evidence="1">
    <location>
        <begin position="228"/>
        <end position="251"/>
    </location>
</feature>
<dbReference type="Proteomes" id="UP000282438">
    <property type="component" value="Chromosome"/>
</dbReference>
<name>A0A3S8ZWD7_9NEIS</name>
<dbReference type="InterPro" id="IPR046278">
    <property type="entry name" value="DUF6311"/>
</dbReference>
<dbReference type="EMBL" id="CP034433">
    <property type="protein sequence ID" value="AZN37820.1"/>
    <property type="molecule type" value="Genomic_DNA"/>
</dbReference>
<evidence type="ECO:0000313" key="4">
    <source>
        <dbReference type="EMBL" id="AZN37820.1"/>
    </source>
</evidence>
<feature type="domain" description="DUF6311" evidence="3">
    <location>
        <begin position="452"/>
        <end position="534"/>
    </location>
</feature>
<dbReference type="Pfam" id="PF25853">
    <property type="entry name" value="DUF6311_C"/>
    <property type="match status" value="1"/>
</dbReference>
<feature type="domain" description="DUF6311" evidence="2">
    <location>
        <begin position="11"/>
        <end position="423"/>
    </location>
</feature>
<dbReference type="OrthoDB" id="1814621at2"/>
<dbReference type="KEGG" id="iod:EJO50_15920"/>
<feature type="transmembrane region" description="Helical" evidence="1">
    <location>
        <begin position="382"/>
        <end position="402"/>
    </location>
</feature>
<dbReference type="InterPro" id="IPR058671">
    <property type="entry name" value="DUF6311_C"/>
</dbReference>
<feature type="transmembrane region" description="Helical" evidence="1">
    <location>
        <begin position="309"/>
        <end position="326"/>
    </location>
</feature>
<proteinExistence type="predicted"/>
<keyword evidence="5" id="KW-1185">Reference proteome</keyword>
<feature type="transmembrane region" description="Helical" evidence="1">
    <location>
        <begin position="408"/>
        <end position="425"/>
    </location>
</feature>
<gene>
    <name evidence="4" type="ORF">EJO50_15920</name>
</gene>
<evidence type="ECO:0000259" key="2">
    <source>
        <dbReference type="Pfam" id="PF19830"/>
    </source>
</evidence>
<evidence type="ECO:0000259" key="3">
    <source>
        <dbReference type="Pfam" id="PF25853"/>
    </source>
</evidence>
<evidence type="ECO:0008006" key="6">
    <source>
        <dbReference type="Google" id="ProtNLM"/>
    </source>
</evidence>
<keyword evidence="1" id="KW-0812">Transmembrane</keyword>
<feature type="transmembrane region" description="Helical" evidence="1">
    <location>
        <begin position="7"/>
        <end position="27"/>
    </location>
</feature>
<feature type="transmembrane region" description="Helical" evidence="1">
    <location>
        <begin position="126"/>
        <end position="143"/>
    </location>
</feature>
<feature type="transmembrane region" description="Helical" evidence="1">
    <location>
        <begin position="332"/>
        <end position="350"/>
    </location>
</feature>
<keyword evidence="1" id="KW-0472">Membrane</keyword>
<evidence type="ECO:0000313" key="5">
    <source>
        <dbReference type="Proteomes" id="UP000282438"/>
    </source>
</evidence>
<dbReference type="RefSeq" id="WP_125975803.1">
    <property type="nucleotide sequence ID" value="NZ_CP034433.1"/>
</dbReference>
<protein>
    <recommendedName>
        <fullName evidence="6">Glycosyltransferase RgtA/B/C/D-like domain-containing protein</fullName>
    </recommendedName>
</protein>
<organism evidence="4 5">
    <name type="scientific">Iodobacter ciconiae</name>
    <dbReference type="NCBI Taxonomy" id="2496266"/>
    <lineage>
        <taxon>Bacteria</taxon>
        <taxon>Pseudomonadati</taxon>
        <taxon>Pseudomonadota</taxon>
        <taxon>Betaproteobacteria</taxon>
        <taxon>Neisseriales</taxon>
        <taxon>Chitinibacteraceae</taxon>
        <taxon>Iodobacter</taxon>
    </lineage>
</organism>
<evidence type="ECO:0000256" key="1">
    <source>
        <dbReference type="SAM" id="Phobius"/>
    </source>
</evidence>
<feature type="transmembrane region" description="Helical" evidence="1">
    <location>
        <begin position="271"/>
        <end position="289"/>
    </location>
</feature>